<reference evidence="3 4" key="1">
    <citation type="submission" date="2016-07" db="EMBL/GenBank/DDBJ databases">
        <title>Pervasive Adenine N6-methylation of Active Genes in Fungi.</title>
        <authorList>
            <consortium name="DOE Joint Genome Institute"/>
            <person name="Mondo S.J."/>
            <person name="Dannebaum R.O."/>
            <person name="Kuo R.C."/>
            <person name="Labutti K."/>
            <person name="Haridas S."/>
            <person name="Kuo A."/>
            <person name="Salamov A."/>
            <person name="Ahrendt S.R."/>
            <person name="Lipzen A."/>
            <person name="Sullivan W."/>
            <person name="Andreopoulos W.B."/>
            <person name="Clum A."/>
            <person name="Lindquist E."/>
            <person name="Daum C."/>
            <person name="Ramamoorthy G.K."/>
            <person name="Gryganskyi A."/>
            <person name="Culley D."/>
            <person name="Magnuson J.K."/>
            <person name="James T.Y."/>
            <person name="O'Malley M.A."/>
            <person name="Stajich J.E."/>
            <person name="Spatafora J.W."/>
            <person name="Visel A."/>
            <person name="Grigoriev I.V."/>
        </authorList>
    </citation>
    <scope>NUCLEOTIDE SEQUENCE [LARGE SCALE GENOMIC DNA]</scope>
    <source>
        <strain evidence="3 4">NRRL 3116</strain>
    </source>
</reference>
<dbReference type="Proteomes" id="UP000193648">
    <property type="component" value="Unassembled WGS sequence"/>
</dbReference>
<dbReference type="EMBL" id="MCFF01000015">
    <property type="protein sequence ID" value="ORZ18216.1"/>
    <property type="molecule type" value="Genomic_DNA"/>
</dbReference>
<dbReference type="InParanoid" id="A0A1Y2GQU6"/>
<keyword evidence="4" id="KW-1185">Reference proteome</keyword>
<dbReference type="Pfam" id="PF00261">
    <property type="entry name" value="Tropomyosin"/>
    <property type="match status" value="1"/>
</dbReference>
<evidence type="ECO:0000256" key="1">
    <source>
        <dbReference type="ARBA" id="ARBA00023054"/>
    </source>
</evidence>
<dbReference type="STRING" id="64571.A0A1Y2GQU6"/>
<evidence type="ECO:0000256" key="2">
    <source>
        <dbReference type="SAM" id="Coils"/>
    </source>
</evidence>
<comment type="caution">
    <text evidence="3">The sequence shown here is derived from an EMBL/GenBank/DDBJ whole genome shotgun (WGS) entry which is preliminary data.</text>
</comment>
<gene>
    <name evidence="3" type="ORF">BCR41DRAFT_385903</name>
</gene>
<keyword evidence="1 2" id="KW-0175">Coiled coil</keyword>
<evidence type="ECO:0000313" key="4">
    <source>
        <dbReference type="Proteomes" id="UP000193648"/>
    </source>
</evidence>
<dbReference type="AlphaFoldDB" id="A0A1Y2GQU6"/>
<protein>
    <recommendedName>
        <fullName evidence="5">Tropomyosin</fullName>
    </recommendedName>
</protein>
<name>A0A1Y2GQU6_9FUNG</name>
<proteinExistence type="predicted"/>
<dbReference type="Gene3D" id="1.20.5.340">
    <property type="match status" value="1"/>
</dbReference>
<evidence type="ECO:0000313" key="3">
    <source>
        <dbReference type="EMBL" id="ORZ18216.1"/>
    </source>
</evidence>
<accession>A0A1Y2GQU6</accession>
<dbReference type="OrthoDB" id="128924at2759"/>
<dbReference type="GeneID" id="33569573"/>
<dbReference type="SUPFAM" id="SSF57997">
    <property type="entry name" value="Tropomyosin"/>
    <property type="match status" value="1"/>
</dbReference>
<dbReference type="InterPro" id="IPR000533">
    <property type="entry name" value="Tropomyosin"/>
</dbReference>
<dbReference type="RefSeq" id="XP_021882011.1">
    <property type="nucleotide sequence ID" value="XM_022027730.1"/>
</dbReference>
<organism evidence="3 4">
    <name type="scientific">Lobosporangium transversale</name>
    <dbReference type="NCBI Taxonomy" id="64571"/>
    <lineage>
        <taxon>Eukaryota</taxon>
        <taxon>Fungi</taxon>
        <taxon>Fungi incertae sedis</taxon>
        <taxon>Mucoromycota</taxon>
        <taxon>Mortierellomycotina</taxon>
        <taxon>Mortierellomycetes</taxon>
        <taxon>Mortierellales</taxon>
        <taxon>Mortierellaceae</taxon>
        <taxon>Lobosporangium</taxon>
    </lineage>
</organism>
<sequence length="123" mass="13962">MDKLKEKFATVRAEADAAIVRAEEAERLNTSLKDELAAKDQEAISLNNRIQLLEAQLEKAESGGSDSKTKLRELELKVEDLERKTKTLEKDNENLETKLEEATTKLREAKAELEETLRAMDDM</sequence>
<feature type="coiled-coil region" evidence="2">
    <location>
        <begin position="15"/>
        <end position="119"/>
    </location>
</feature>
<evidence type="ECO:0008006" key="5">
    <source>
        <dbReference type="Google" id="ProtNLM"/>
    </source>
</evidence>